<organism evidence="11 12">
    <name type="scientific">Solanum verrucosum</name>
    <dbReference type="NCBI Taxonomy" id="315347"/>
    <lineage>
        <taxon>Eukaryota</taxon>
        <taxon>Viridiplantae</taxon>
        <taxon>Streptophyta</taxon>
        <taxon>Embryophyta</taxon>
        <taxon>Tracheophyta</taxon>
        <taxon>Spermatophyta</taxon>
        <taxon>Magnoliopsida</taxon>
        <taxon>eudicotyledons</taxon>
        <taxon>Gunneridae</taxon>
        <taxon>Pentapetalae</taxon>
        <taxon>asterids</taxon>
        <taxon>lamiids</taxon>
        <taxon>Solanales</taxon>
        <taxon>Solanaceae</taxon>
        <taxon>Solanoideae</taxon>
        <taxon>Solaneae</taxon>
        <taxon>Solanum</taxon>
    </lineage>
</organism>
<dbReference type="FunFam" id="3.10.20.370:FF:000001">
    <property type="entry name" value="Retrovirus-related Pol polyprotein from transposon 17.6-like protein"/>
    <property type="match status" value="1"/>
</dbReference>
<evidence type="ECO:0000256" key="1">
    <source>
        <dbReference type="ARBA" id="ARBA00012493"/>
    </source>
</evidence>
<dbReference type="InterPro" id="IPR021109">
    <property type="entry name" value="Peptidase_aspartic_dom_sf"/>
</dbReference>
<dbReference type="GO" id="GO:0016787">
    <property type="term" value="F:hydrolase activity"/>
    <property type="evidence" value="ECO:0007669"/>
    <property type="project" value="UniProtKB-KW"/>
</dbReference>
<feature type="domain" description="Reverse transcriptase RNase H-like" evidence="10">
    <location>
        <begin position="380"/>
        <end position="476"/>
    </location>
</feature>
<dbReference type="Pfam" id="PF17917">
    <property type="entry name" value="RT_RNaseH"/>
    <property type="match status" value="1"/>
</dbReference>
<evidence type="ECO:0000256" key="5">
    <source>
        <dbReference type="ARBA" id="ARBA00022759"/>
    </source>
</evidence>
<keyword evidence="2" id="KW-0808">Transferase</keyword>
<evidence type="ECO:0000256" key="8">
    <source>
        <dbReference type="SAM" id="MobiDB-lite"/>
    </source>
</evidence>
<keyword evidence="7" id="KW-0695">RNA-directed DNA polymerase</keyword>
<evidence type="ECO:0000256" key="4">
    <source>
        <dbReference type="ARBA" id="ARBA00022722"/>
    </source>
</evidence>
<gene>
    <name evidence="11" type="ORF">MTR67_017708</name>
</gene>
<reference evidence="11" key="1">
    <citation type="submission" date="2023-08" db="EMBL/GenBank/DDBJ databases">
        <title>A de novo genome assembly of Solanum verrucosum Schlechtendal, a Mexican diploid species geographically isolated from the other diploid A-genome species in potato relatives.</title>
        <authorList>
            <person name="Hosaka K."/>
        </authorList>
    </citation>
    <scope>NUCLEOTIDE SEQUENCE</scope>
    <source>
        <tissue evidence="11">Young leaves</tissue>
    </source>
</reference>
<evidence type="ECO:0000259" key="10">
    <source>
        <dbReference type="Pfam" id="PF17917"/>
    </source>
</evidence>
<accession>A0AAF0TS88</accession>
<dbReference type="GO" id="GO:0003964">
    <property type="term" value="F:RNA-directed DNA polymerase activity"/>
    <property type="evidence" value="ECO:0007669"/>
    <property type="project" value="UniProtKB-KW"/>
</dbReference>
<keyword evidence="4" id="KW-0540">Nuclease</keyword>
<dbReference type="GO" id="GO:0004519">
    <property type="term" value="F:endonuclease activity"/>
    <property type="evidence" value="ECO:0007669"/>
    <property type="project" value="UniProtKB-KW"/>
</dbReference>
<feature type="domain" description="Reverse transcriptase" evidence="9">
    <location>
        <begin position="247"/>
        <end position="330"/>
    </location>
</feature>
<feature type="region of interest" description="Disordered" evidence="8">
    <location>
        <begin position="51"/>
        <end position="70"/>
    </location>
</feature>
<evidence type="ECO:0000256" key="3">
    <source>
        <dbReference type="ARBA" id="ARBA00022695"/>
    </source>
</evidence>
<name>A0AAF0TS88_SOLVR</name>
<dbReference type="Pfam" id="PF08284">
    <property type="entry name" value="RVP_2"/>
    <property type="match status" value="1"/>
</dbReference>
<dbReference type="SUPFAM" id="SSF56672">
    <property type="entry name" value="DNA/RNA polymerases"/>
    <property type="match status" value="1"/>
</dbReference>
<dbReference type="InterPro" id="IPR000477">
    <property type="entry name" value="RT_dom"/>
</dbReference>
<dbReference type="PANTHER" id="PTHR24559">
    <property type="entry name" value="TRANSPOSON TY3-I GAG-POL POLYPROTEIN"/>
    <property type="match status" value="1"/>
</dbReference>
<evidence type="ECO:0000313" key="11">
    <source>
        <dbReference type="EMBL" id="WMV24323.1"/>
    </source>
</evidence>
<evidence type="ECO:0000256" key="7">
    <source>
        <dbReference type="ARBA" id="ARBA00022918"/>
    </source>
</evidence>
<dbReference type="EC" id="2.7.7.49" evidence="1"/>
<dbReference type="InterPro" id="IPR041373">
    <property type="entry name" value="RT_RNaseH"/>
</dbReference>
<dbReference type="Gene3D" id="2.40.70.10">
    <property type="entry name" value="Acid Proteases"/>
    <property type="match status" value="1"/>
</dbReference>
<dbReference type="Gene3D" id="3.30.70.270">
    <property type="match status" value="1"/>
</dbReference>
<dbReference type="PANTHER" id="PTHR24559:SF444">
    <property type="entry name" value="REVERSE TRANSCRIPTASE DOMAIN-CONTAINING PROTEIN"/>
    <property type="match status" value="1"/>
</dbReference>
<dbReference type="Gene3D" id="3.10.20.370">
    <property type="match status" value="1"/>
</dbReference>
<dbReference type="InterPro" id="IPR043128">
    <property type="entry name" value="Rev_trsase/Diguanyl_cyclase"/>
</dbReference>
<dbReference type="CDD" id="cd09274">
    <property type="entry name" value="RNase_HI_RT_Ty3"/>
    <property type="match status" value="1"/>
</dbReference>
<dbReference type="Gene3D" id="3.10.10.10">
    <property type="entry name" value="HIV Type 1 Reverse Transcriptase, subunit A, domain 1"/>
    <property type="match status" value="2"/>
</dbReference>
<protein>
    <recommendedName>
        <fullName evidence="1">RNA-directed DNA polymerase</fullName>
        <ecNumber evidence="1">2.7.7.49</ecNumber>
    </recommendedName>
</protein>
<evidence type="ECO:0000256" key="2">
    <source>
        <dbReference type="ARBA" id="ARBA00022679"/>
    </source>
</evidence>
<dbReference type="CDD" id="cd01647">
    <property type="entry name" value="RT_LTR"/>
    <property type="match status" value="1"/>
</dbReference>
<dbReference type="InterPro" id="IPR043502">
    <property type="entry name" value="DNA/RNA_pol_sf"/>
</dbReference>
<keyword evidence="3" id="KW-0548">Nucleotidyltransferase</keyword>
<evidence type="ECO:0000256" key="6">
    <source>
        <dbReference type="ARBA" id="ARBA00022801"/>
    </source>
</evidence>
<keyword evidence="5" id="KW-0255">Endonuclease</keyword>
<proteinExistence type="predicted"/>
<dbReference type="Pfam" id="PF00078">
    <property type="entry name" value="RVT_1"/>
    <property type="match status" value="1"/>
</dbReference>
<evidence type="ECO:0000259" key="9">
    <source>
        <dbReference type="Pfam" id="PF00078"/>
    </source>
</evidence>
<dbReference type="InterPro" id="IPR053134">
    <property type="entry name" value="RNA-dir_DNA_polymerase"/>
</dbReference>
<dbReference type="Proteomes" id="UP001234989">
    <property type="component" value="Chromosome 4"/>
</dbReference>
<dbReference type="EMBL" id="CP133615">
    <property type="protein sequence ID" value="WMV24323.1"/>
    <property type="molecule type" value="Genomic_DNA"/>
</dbReference>
<keyword evidence="6" id="KW-0378">Hydrolase</keyword>
<dbReference type="AlphaFoldDB" id="A0AAF0TS88"/>
<sequence length="572" mass="65423">MVADMRSRMSLFVVGLTRLSCKESKAVMLLADMGIARLMIHVQQVEEDKMKDREGFKNKRAKASGNESGLQKNMAERKHVQITPSGSGINRGEKEMTWADLVILDTIDFDIILGMTWLSPYYVVLNCNTKYVTLEISGREKLEWEGVYKPKQAQIISSIHSRKLVGRGYFAYLAHIRDVDVESPSIESIPVVSKFREVFPTDLSGMPPDRDIDFYIYLEPGTRPISIPPYRMAPAELRELKSQIQELLDKGASVFSKIDLRSGYHQLKIRPKDVPKTVFRTRYGHYEFLVMSFGLTNAPATFMSLMNGVFKPFLDSFVIVFIDDILVYSKIAFLGHVVLEEEVMVDPQKIEATEKCEESFQKLKTLLTTAHILALPVEGKDFVVYCDVSHLGLGAVLMQDKNVIAYASRQLKVHKRNYSTHDLELAAVVFALKIWRHYLYSVKCEIFNDHRSIQHVFTQKDLNLRQRRWMELLKDYDVIIQHHPEKANVVVDTLSQKVVIMGSLSRLSVTKRPLAKEIQTLESKFMQLGILEKGGVLASIEVRAIFIEEIKAKQFEDKNLNEIKKKIVIGKT</sequence>
<keyword evidence="12" id="KW-1185">Reference proteome</keyword>
<evidence type="ECO:0000313" key="12">
    <source>
        <dbReference type="Proteomes" id="UP001234989"/>
    </source>
</evidence>